<comment type="caution">
    <text evidence="4">The sequence shown here is derived from an EMBL/GenBank/DDBJ whole genome shotgun (WGS) entry which is preliminary data.</text>
</comment>
<dbReference type="SUPFAM" id="SSF53590">
    <property type="entry name" value="Nucleoside hydrolase"/>
    <property type="match status" value="1"/>
</dbReference>
<feature type="domain" description="Inosine/uridine-preferring nucleoside hydrolase" evidence="3">
    <location>
        <begin position="4"/>
        <end position="295"/>
    </location>
</feature>
<name>A0ABY2SNC3_9HYPH</name>
<dbReference type="InterPro" id="IPR036452">
    <property type="entry name" value="Ribo_hydro-like"/>
</dbReference>
<dbReference type="Pfam" id="PF01156">
    <property type="entry name" value="IU_nuc_hydro"/>
    <property type="match status" value="1"/>
</dbReference>
<protein>
    <submittedName>
        <fullName evidence="4">Nucleoside hydrolase</fullName>
    </submittedName>
</protein>
<keyword evidence="1 4" id="KW-0378">Hydrolase</keyword>
<evidence type="ECO:0000256" key="1">
    <source>
        <dbReference type="ARBA" id="ARBA00022801"/>
    </source>
</evidence>
<sequence length="308" mass="32989">MREIIFDTDIGVDDAFALAYAARTQRILGITTVFGNVAVNQAVKNAKLFSREIGLSAPIFRGCSRPLALPYSAGEARVHGGDGLGGVLDNPFDEQAPGAVDFIIETVKARPGAVTLVCIGPLTNLATAINLAPEIIALFREVVIMGGAFATDGHAGNVTPHSEFNIWKDPHAADQVFTADLPVTVLPLDVTHNVLITGEELRALNQPLLEAISAGYMAYSLEREGFEGMALHDTLTISWLIRPDAFRTVKSPVRAVTEGIALGQTLRRVTSLASRVDPYQGCRAHTLCLGVDAAQVKADFFQALRRGD</sequence>
<dbReference type="Proteomes" id="UP000305202">
    <property type="component" value="Unassembled WGS sequence"/>
</dbReference>
<dbReference type="PANTHER" id="PTHR12304">
    <property type="entry name" value="INOSINE-URIDINE PREFERRING NUCLEOSIDE HYDROLASE"/>
    <property type="match status" value="1"/>
</dbReference>
<gene>
    <name evidence="4" type="ORF">FCN80_15010</name>
</gene>
<dbReference type="EMBL" id="SZPQ01000021">
    <property type="protein sequence ID" value="TKI05196.1"/>
    <property type="molecule type" value="Genomic_DNA"/>
</dbReference>
<evidence type="ECO:0000313" key="5">
    <source>
        <dbReference type="Proteomes" id="UP000305202"/>
    </source>
</evidence>
<evidence type="ECO:0000256" key="2">
    <source>
        <dbReference type="ARBA" id="ARBA00023295"/>
    </source>
</evidence>
<dbReference type="InterPro" id="IPR001910">
    <property type="entry name" value="Inosine/uridine_hydrolase_dom"/>
</dbReference>
<proteinExistence type="predicted"/>
<dbReference type="InterPro" id="IPR023186">
    <property type="entry name" value="IUNH"/>
</dbReference>
<evidence type="ECO:0000259" key="3">
    <source>
        <dbReference type="Pfam" id="PF01156"/>
    </source>
</evidence>
<dbReference type="GO" id="GO:0016787">
    <property type="term" value="F:hydrolase activity"/>
    <property type="evidence" value="ECO:0007669"/>
    <property type="project" value="UniProtKB-KW"/>
</dbReference>
<dbReference type="RefSeq" id="WP_136990979.1">
    <property type="nucleotide sequence ID" value="NZ_SZPQ01000021.1"/>
</dbReference>
<reference evidence="4 5" key="1">
    <citation type="submission" date="2019-04" db="EMBL/GenBank/DDBJ databases">
        <authorList>
            <person name="Li M."/>
            <person name="Gao C."/>
        </authorList>
    </citation>
    <scope>NUCLEOTIDE SEQUENCE [LARGE SCALE GENOMIC DNA]</scope>
    <source>
        <strain evidence="4 5">BGMRC 2031</strain>
    </source>
</reference>
<accession>A0ABY2SNC3</accession>
<evidence type="ECO:0000313" key="4">
    <source>
        <dbReference type="EMBL" id="TKI05196.1"/>
    </source>
</evidence>
<keyword evidence="2" id="KW-0326">Glycosidase</keyword>
<keyword evidence="5" id="KW-1185">Reference proteome</keyword>
<dbReference type="Gene3D" id="3.90.245.10">
    <property type="entry name" value="Ribonucleoside hydrolase-like"/>
    <property type="match status" value="1"/>
</dbReference>
<dbReference type="PANTHER" id="PTHR12304:SF4">
    <property type="entry name" value="URIDINE NUCLEOSIDASE"/>
    <property type="match status" value="1"/>
</dbReference>
<organism evidence="4 5">
    <name type="scientific">Martelella alba</name>
    <dbReference type="NCBI Taxonomy" id="2590451"/>
    <lineage>
        <taxon>Bacteria</taxon>
        <taxon>Pseudomonadati</taxon>
        <taxon>Pseudomonadota</taxon>
        <taxon>Alphaproteobacteria</taxon>
        <taxon>Hyphomicrobiales</taxon>
        <taxon>Aurantimonadaceae</taxon>
        <taxon>Martelella</taxon>
    </lineage>
</organism>